<dbReference type="Proteomes" id="UP001203136">
    <property type="component" value="Unassembled WGS sequence"/>
</dbReference>
<protein>
    <submittedName>
        <fullName evidence="2">Uncharacterized protein</fullName>
    </submittedName>
</protein>
<evidence type="ECO:0000313" key="3">
    <source>
        <dbReference type="Proteomes" id="UP001203136"/>
    </source>
</evidence>
<comment type="caution">
    <text evidence="2">The sequence shown here is derived from an EMBL/GenBank/DDBJ whole genome shotgun (WGS) entry which is preliminary data.</text>
</comment>
<gene>
    <name evidence="2" type="ORF">K5I21_12715</name>
</gene>
<dbReference type="EMBL" id="JAINVB010000001">
    <property type="protein sequence ID" value="MCK0086720.1"/>
    <property type="molecule type" value="Genomic_DNA"/>
</dbReference>
<organism evidence="2 3">
    <name type="scientific">Clostridium symbiosum</name>
    <name type="common">Bacteroides symbiosus</name>
    <dbReference type="NCBI Taxonomy" id="1512"/>
    <lineage>
        <taxon>Bacteria</taxon>
        <taxon>Bacillati</taxon>
        <taxon>Bacillota</taxon>
        <taxon>Clostridia</taxon>
        <taxon>Lachnospirales</taxon>
        <taxon>Lachnospiraceae</taxon>
        <taxon>Otoolea</taxon>
    </lineage>
</organism>
<sequence length="64" mass="7244">MNKKFRSSLAMWFFYAAVITITGVRTAMTNELSGPFLVIFVIVTLFALYTLIALLIKILKNRGD</sequence>
<evidence type="ECO:0000313" key="2">
    <source>
        <dbReference type="EMBL" id="MCK0086720.1"/>
    </source>
</evidence>
<feature type="transmembrane region" description="Helical" evidence="1">
    <location>
        <begin position="36"/>
        <end position="56"/>
    </location>
</feature>
<dbReference type="RefSeq" id="WP_003509041.1">
    <property type="nucleotide sequence ID" value="NZ_BAABZD010000007.1"/>
</dbReference>
<keyword evidence="1" id="KW-0812">Transmembrane</keyword>
<evidence type="ECO:0000256" key="1">
    <source>
        <dbReference type="SAM" id="Phobius"/>
    </source>
</evidence>
<keyword evidence="1" id="KW-0472">Membrane</keyword>
<keyword evidence="1" id="KW-1133">Transmembrane helix</keyword>
<proteinExistence type="predicted"/>
<accession>A0AAW5F2S8</accession>
<dbReference type="AlphaFoldDB" id="A0AAW5F2S8"/>
<name>A0AAW5F2S8_CLOSY</name>
<reference evidence="2" key="1">
    <citation type="journal article" date="2022" name="Cell Host Microbe">
        <title>Colonization of the live biotherapeutic product VE303 and modulation of the microbiota and metabolites in healthy volunteers.</title>
        <authorList>
            <person name="Dsouza M."/>
            <person name="Menon R."/>
            <person name="Crossette E."/>
            <person name="Bhattarai S.K."/>
            <person name="Schneider J."/>
            <person name="Kim Y.G."/>
            <person name="Reddy S."/>
            <person name="Caballero S."/>
            <person name="Felix C."/>
            <person name="Cornacchione L."/>
            <person name="Hendrickson J."/>
            <person name="Watson A.R."/>
            <person name="Minot S.S."/>
            <person name="Greenfield N."/>
            <person name="Schopf L."/>
            <person name="Szabady R."/>
            <person name="Patarroyo J."/>
            <person name="Smith W."/>
            <person name="Harrison P."/>
            <person name="Kuijper E.J."/>
            <person name="Kelly C.P."/>
            <person name="Olle B."/>
            <person name="Bobilev D."/>
            <person name="Silber J.L."/>
            <person name="Bucci V."/>
            <person name="Roberts B."/>
            <person name="Faith J."/>
            <person name="Norman J.M."/>
        </authorList>
    </citation>
    <scope>NUCLEOTIDE SEQUENCE</scope>
    <source>
        <strain evidence="2">VE303-04</strain>
    </source>
</reference>